<keyword evidence="2" id="KW-1185">Reference proteome</keyword>
<evidence type="ECO:0000313" key="1">
    <source>
        <dbReference type="EMBL" id="MCQ4637690.1"/>
    </source>
</evidence>
<dbReference type="Pfam" id="PF14284">
    <property type="entry name" value="PcfJ"/>
    <property type="match status" value="1"/>
</dbReference>
<name>A0ABT1RR85_9FIRM</name>
<dbReference type="EMBL" id="JANFXK010000015">
    <property type="protein sequence ID" value="MCQ4637690.1"/>
    <property type="molecule type" value="Genomic_DNA"/>
</dbReference>
<proteinExistence type="predicted"/>
<gene>
    <name evidence="1" type="ORF">NE619_13230</name>
</gene>
<dbReference type="Proteomes" id="UP001524502">
    <property type="component" value="Unassembled WGS sequence"/>
</dbReference>
<reference evidence="1 2" key="1">
    <citation type="submission" date="2022-06" db="EMBL/GenBank/DDBJ databases">
        <title>Isolation of gut microbiota from human fecal samples.</title>
        <authorList>
            <person name="Pamer E.G."/>
            <person name="Barat B."/>
            <person name="Waligurski E."/>
            <person name="Medina S."/>
            <person name="Paddock L."/>
            <person name="Mostad J."/>
        </authorList>
    </citation>
    <scope>NUCLEOTIDE SEQUENCE [LARGE SCALE GENOMIC DNA]</scope>
    <source>
        <strain evidence="1 2">SL.3.17</strain>
    </source>
</reference>
<dbReference type="RefSeq" id="WP_256132871.1">
    <property type="nucleotide sequence ID" value="NZ_JANFXK010000015.1"/>
</dbReference>
<sequence>MLIKKKLIQLPVPACPSGEKERNLANVQVIDEILNLNIFTPKKELKYRFFCDGKNGILYHADTKEWDTTKIREYYLGRDAKLSDADREIMRGFCEGIEDYRSTAEGVINGFFSYRNSEKRLAHEKRKYDRMKRNLQTIPAPPRDLGRFCDLLLFRRYSVIFPKGKGHTYIIRCLHCGEEREVEVPPTHKGSWRCPHCKSETIAYKRAYVRTIRDKEPVWLFRRTKGAETLEFLWVTRTYTAELKPKHYPDRVYVEYKTPEKTYRYKWSSFAYYADWVESIGEFGRKGHLYTWNLKALYPDGLQGLNLTRLKGTGKYNIQALLRNAATYRSARQLYKIGCFRLAEQTEFLKNPEKNTFEEVTGASANYKPLFRKHNYGMELVYKLSAISIHLNETQVKKLAETSITKEDIKRLLDYMTPQKLINYFYKQTQLEPDGSFCLADLYVDYIGMVRQLNRHLDQTISLDKSINRYPRNIRKAHDAISEELKSLLTREGDHILAALADKYRQQIPFAYQNLEVVYPGSTEDFVQEGSKLHHCVGSFSIYREKQMNEEWMTIFIRKRDRIQVPYYTATFYMKSGAIKLKECHGMHNTNATDTIKKFLEVYERWVTKKLKKEMEAA</sequence>
<accession>A0ABT1RR85</accession>
<comment type="caution">
    <text evidence="1">The sequence shown here is derived from an EMBL/GenBank/DDBJ whole genome shotgun (WGS) entry which is preliminary data.</text>
</comment>
<protein>
    <submittedName>
        <fullName evidence="1">PcfJ domain-containing protein</fullName>
    </submittedName>
</protein>
<evidence type="ECO:0000313" key="2">
    <source>
        <dbReference type="Proteomes" id="UP001524502"/>
    </source>
</evidence>
<dbReference type="InterPro" id="IPR025586">
    <property type="entry name" value="PcfJ"/>
</dbReference>
<organism evidence="1 2">
    <name type="scientific">Anaerovorax odorimutans</name>
    <dbReference type="NCBI Taxonomy" id="109327"/>
    <lineage>
        <taxon>Bacteria</taxon>
        <taxon>Bacillati</taxon>
        <taxon>Bacillota</taxon>
        <taxon>Clostridia</taxon>
        <taxon>Peptostreptococcales</taxon>
        <taxon>Anaerovoracaceae</taxon>
        <taxon>Anaerovorax</taxon>
    </lineage>
</organism>